<sequence>MDQNTYLNSQYDTKMIQKYEIKIKDGNLEIGDWYIGKGDPEITNFRFVEKLEITTLKLFISNEIDVQFKSNKIQELKIKQLLKRNQTVCNLKVDNFELENLEVLLLGQNLLRNTELYNLAKFKKLHTLDVTENYVDLMNIHSVISLTKLSMRQCCLKNIDQITSLINLEDLDLRGNKCIDPNPLFKLTSLKKLDISQCNLKQIDQIGSLTNLEVLDISNNYLLKIHSMRFLVNLKELNISSNNNIDIAPLKNLVGLIHLYLHNCGLTQFSALKKLINLRNITLFNNYQNNSLYSLNTDITSFKYLVGLITINLDSCKLKKLSALKPLINLQELYLSHNSEIIITELQYLKNLTHLTLQECKLVSVYVLRPLVNLKTLNIASNQIIDLDSNLNEMKQLEQLFVDDNRISNFQQLKNQFQYKFQNKNKVWGEINFNKIYQSKPSEDELYIANMMKRIENTNIQLKQQIKNKRKMYLSKFNSFKQEINAITNHALSNLIQFTSSVIPTYGLIRFRMSNIHSLYLLNDQAWRLDVRAEEALLKYQLCLV</sequence>
<dbReference type="InterPro" id="IPR001611">
    <property type="entry name" value="Leu-rich_rpt"/>
</dbReference>
<dbReference type="SUPFAM" id="SSF52058">
    <property type="entry name" value="L domain-like"/>
    <property type="match status" value="1"/>
</dbReference>
<evidence type="ECO:0000256" key="1">
    <source>
        <dbReference type="ARBA" id="ARBA00022614"/>
    </source>
</evidence>
<dbReference type="SMART" id="SM00365">
    <property type="entry name" value="LRR_SD22"/>
    <property type="match status" value="6"/>
</dbReference>
<keyword evidence="5" id="KW-1185">Reference proteome</keyword>
<dbReference type="PROSITE" id="PS51450">
    <property type="entry name" value="LRR"/>
    <property type="match status" value="5"/>
</dbReference>
<dbReference type="EMBL" id="CAXDID020000120">
    <property type="protein sequence ID" value="CAL6031673.1"/>
    <property type="molecule type" value="Genomic_DNA"/>
</dbReference>
<evidence type="ECO:0000256" key="2">
    <source>
        <dbReference type="ARBA" id="ARBA00022737"/>
    </source>
</evidence>
<proteinExistence type="predicted"/>
<organism evidence="3">
    <name type="scientific">Hexamita inflata</name>
    <dbReference type="NCBI Taxonomy" id="28002"/>
    <lineage>
        <taxon>Eukaryota</taxon>
        <taxon>Metamonada</taxon>
        <taxon>Diplomonadida</taxon>
        <taxon>Hexamitidae</taxon>
        <taxon>Hexamitinae</taxon>
        <taxon>Hexamita</taxon>
    </lineage>
</organism>
<reference evidence="4 5" key="2">
    <citation type="submission" date="2024-07" db="EMBL/GenBank/DDBJ databases">
        <authorList>
            <person name="Akdeniz Z."/>
        </authorList>
    </citation>
    <scope>NUCLEOTIDE SEQUENCE [LARGE SCALE GENOMIC DNA]</scope>
</reference>
<comment type="caution">
    <text evidence="3">The sequence shown here is derived from an EMBL/GenBank/DDBJ whole genome shotgun (WGS) entry which is preliminary data.</text>
</comment>
<dbReference type="PANTHER" id="PTHR46652:SF3">
    <property type="entry name" value="LEUCINE-RICH REPEAT-CONTAINING PROTEIN 9"/>
    <property type="match status" value="1"/>
</dbReference>
<evidence type="ECO:0000313" key="3">
    <source>
        <dbReference type="EMBL" id="CAI9962900.1"/>
    </source>
</evidence>
<dbReference type="AlphaFoldDB" id="A0AA86R6K6"/>
<accession>A0AA86R6K6</accession>
<dbReference type="InterPro" id="IPR032675">
    <property type="entry name" value="LRR_dom_sf"/>
</dbReference>
<dbReference type="PANTHER" id="PTHR46652">
    <property type="entry name" value="LEUCINE-RICH REPEAT AND IQ DOMAIN-CONTAINING PROTEIN 1-RELATED"/>
    <property type="match status" value="1"/>
</dbReference>
<evidence type="ECO:0000313" key="5">
    <source>
        <dbReference type="Proteomes" id="UP001642409"/>
    </source>
</evidence>
<dbReference type="Proteomes" id="UP001642409">
    <property type="component" value="Unassembled WGS sequence"/>
</dbReference>
<keyword evidence="1" id="KW-0433">Leucine-rich repeat</keyword>
<dbReference type="EMBL" id="CATOUU010000960">
    <property type="protein sequence ID" value="CAI9962900.1"/>
    <property type="molecule type" value="Genomic_DNA"/>
</dbReference>
<dbReference type="Pfam" id="PF12799">
    <property type="entry name" value="LRR_4"/>
    <property type="match status" value="1"/>
</dbReference>
<reference evidence="3" key="1">
    <citation type="submission" date="2023-06" db="EMBL/GenBank/DDBJ databases">
        <authorList>
            <person name="Kurt Z."/>
        </authorList>
    </citation>
    <scope>NUCLEOTIDE SEQUENCE</scope>
</reference>
<keyword evidence="2" id="KW-0677">Repeat</keyword>
<evidence type="ECO:0000313" key="4">
    <source>
        <dbReference type="EMBL" id="CAL6031673.1"/>
    </source>
</evidence>
<name>A0AA86R6K6_9EUKA</name>
<dbReference type="InterPro" id="IPR050836">
    <property type="entry name" value="SDS22/Internalin_LRR"/>
</dbReference>
<dbReference type="Gene3D" id="3.80.10.10">
    <property type="entry name" value="Ribonuclease Inhibitor"/>
    <property type="match status" value="2"/>
</dbReference>
<dbReference type="InterPro" id="IPR025875">
    <property type="entry name" value="Leu-rich_rpt_4"/>
</dbReference>
<protein>
    <submittedName>
        <fullName evidence="3">Leucine-rich repeat domain-containing protein</fullName>
    </submittedName>
    <submittedName>
        <fullName evidence="4">Leucine-rich_repeat domain-containing protein</fullName>
    </submittedName>
</protein>
<gene>
    <name evidence="4" type="ORF">HINF_LOCUS34118</name>
    <name evidence="3" type="ORF">HINF_LOCUS50545</name>
</gene>